<dbReference type="Proteomes" id="UP000273252">
    <property type="component" value="Unassembled WGS sequence"/>
</dbReference>
<sequence>MSPALSPSLLSFEAFKQQLEALNQEQLRSLRNEINRKLDDGHTTLLTEEETKMISSLFS</sequence>
<reference evidence="1 2" key="1">
    <citation type="submission" date="2018-08" db="EMBL/GenBank/DDBJ databases">
        <title>Vibrio isolated from the Eastern China Marginal Seas.</title>
        <authorList>
            <person name="Li Y."/>
        </authorList>
    </citation>
    <scope>NUCLEOTIDE SEQUENCE [LARGE SCALE GENOMIC DNA]</scope>
    <source>
        <strain evidence="1 2">BEI233</strain>
    </source>
</reference>
<accession>A0A3A6R348</accession>
<evidence type="ECO:0000313" key="2">
    <source>
        <dbReference type="Proteomes" id="UP000273252"/>
    </source>
</evidence>
<keyword evidence="2" id="KW-1185">Reference proteome</keyword>
<protein>
    <submittedName>
        <fullName evidence="1">Uncharacterized protein</fullName>
    </submittedName>
</protein>
<name>A0A3A6R348_9VIBR</name>
<dbReference type="EMBL" id="QVMU01000001">
    <property type="protein sequence ID" value="RJX75784.1"/>
    <property type="molecule type" value="Genomic_DNA"/>
</dbReference>
<dbReference type="AlphaFoldDB" id="A0A3A6R348"/>
<comment type="caution">
    <text evidence="1">The sequence shown here is derived from an EMBL/GenBank/DDBJ whole genome shotgun (WGS) entry which is preliminary data.</text>
</comment>
<gene>
    <name evidence="1" type="ORF">DZ860_01920</name>
</gene>
<proteinExistence type="predicted"/>
<organism evidence="1 2">
    <name type="scientific">Vibrio sinensis</name>
    <dbReference type="NCBI Taxonomy" id="2302434"/>
    <lineage>
        <taxon>Bacteria</taxon>
        <taxon>Pseudomonadati</taxon>
        <taxon>Pseudomonadota</taxon>
        <taxon>Gammaproteobacteria</taxon>
        <taxon>Vibrionales</taxon>
        <taxon>Vibrionaceae</taxon>
        <taxon>Vibrio</taxon>
    </lineage>
</organism>
<dbReference type="OrthoDB" id="5906703at2"/>
<evidence type="ECO:0000313" key="1">
    <source>
        <dbReference type="EMBL" id="RJX75784.1"/>
    </source>
</evidence>